<evidence type="ECO:0000256" key="5">
    <source>
        <dbReference type="SAM" id="MobiDB-lite"/>
    </source>
</evidence>
<keyword evidence="9" id="KW-1185">Reference proteome</keyword>
<feature type="domain" description="Guanine nucleotide-binding protein-like 3 N-terminal" evidence="7">
    <location>
        <begin position="14"/>
        <end position="88"/>
    </location>
</feature>
<dbReference type="Gene3D" id="3.40.50.300">
    <property type="entry name" value="P-loop containing nucleotide triphosphate hydrolases"/>
    <property type="match status" value="1"/>
</dbReference>
<dbReference type="EMBL" id="JASBNA010000003">
    <property type="protein sequence ID" value="KAK7693361.1"/>
    <property type="molecule type" value="Genomic_DNA"/>
</dbReference>
<evidence type="ECO:0000256" key="4">
    <source>
        <dbReference type="ARBA" id="ARBA00023242"/>
    </source>
</evidence>
<dbReference type="Proteomes" id="UP001385951">
    <property type="component" value="Unassembled WGS sequence"/>
</dbReference>
<dbReference type="SUPFAM" id="SSF52540">
    <property type="entry name" value="P-loop containing nucleoside triphosphate hydrolases"/>
    <property type="match status" value="1"/>
</dbReference>
<feature type="compositionally biased region" description="Acidic residues" evidence="5">
    <location>
        <begin position="90"/>
        <end position="99"/>
    </location>
</feature>
<comment type="subcellular location">
    <subcellularLocation>
        <location evidence="1">Nucleus</location>
    </subcellularLocation>
</comment>
<dbReference type="PANTHER" id="PTHR11089:SF30">
    <property type="entry name" value="GUANINE NUCLEOTIDE-BINDING PROTEIN-LIKE 3 HOMOLOG"/>
    <property type="match status" value="1"/>
</dbReference>
<dbReference type="InterPro" id="IPR027417">
    <property type="entry name" value="P-loop_NTPase"/>
</dbReference>
<evidence type="ECO:0000313" key="9">
    <source>
        <dbReference type="Proteomes" id="UP001385951"/>
    </source>
</evidence>
<keyword evidence="4" id="KW-0539">Nucleus</keyword>
<dbReference type="PANTHER" id="PTHR11089">
    <property type="entry name" value="GTP-BINDING PROTEIN-RELATED"/>
    <property type="match status" value="1"/>
</dbReference>
<evidence type="ECO:0000256" key="3">
    <source>
        <dbReference type="ARBA" id="ARBA00023134"/>
    </source>
</evidence>
<evidence type="ECO:0000259" key="6">
    <source>
        <dbReference type="Pfam" id="PF01926"/>
    </source>
</evidence>
<feature type="domain" description="G" evidence="6">
    <location>
        <begin position="260"/>
        <end position="339"/>
    </location>
</feature>
<name>A0AAW0GV33_9APHY</name>
<organism evidence="8 9">
    <name type="scientific">Cerrena zonata</name>
    <dbReference type="NCBI Taxonomy" id="2478898"/>
    <lineage>
        <taxon>Eukaryota</taxon>
        <taxon>Fungi</taxon>
        <taxon>Dikarya</taxon>
        <taxon>Basidiomycota</taxon>
        <taxon>Agaricomycotina</taxon>
        <taxon>Agaricomycetes</taxon>
        <taxon>Polyporales</taxon>
        <taxon>Cerrenaceae</taxon>
        <taxon>Cerrena</taxon>
    </lineage>
</organism>
<dbReference type="AlphaFoldDB" id="A0AAW0GV33"/>
<proteinExistence type="predicted"/>
<dbReference type="Pfam" id="PF01926">
    <property type="entry name" value="MMR_HSR1"/>
    <property type="match status" value="1"/>
</dbReference>
<comment type="caution">
    <text evidence="8">The sequence shown here is derived from an EMBL/GenBank/DDBJ whole genome shotgun (WGS) entry which is preliminary data.</text>
</comment>
<evidence type="ECO:0000313" key="8">
    <source>
        <dbReference type="EMBL" id="KAK7693361.1"/>
    </source>
</evidence>
<feature type="compositionally biased region" description="Basic residues" evidence="5">
    <location>
        <begin position="1"/>
        <end position="44"/>
    </location>
</feature>
<dbReference type="InterPro" id="IPR014813">
    <property type="entry name" value="Gnl3_N_dom"/>
</dbReference>
<keyword evidence="3" id="KW-0342">GTP-binding</keyword>
<reference evidence="8 9" key="1">
    <citation type="submission" date="2022-09" db="EMBL/GenBank/DDBJ databases">
        <authorList>
            <person name="Palmer J.M."/>
        </authorList>
    </citation>
    <scope>NUCLEOTIDE SEQUENCE [LARGE SCALE GENOMIC DNA]</scope>
    <source>
        <strain evidence="8 9">DSM 7382</strain>
    </source>
</reference>
<dbReference type="GO" id="GO:0005730">
    <property type="term" value="C:nucleolus"/>
    <property type="evidence" value="ECO:0007669"/>
    <property type="project" value="TreeGrafter"/>
</dbReference>
<accession>A0AAW0GV33</accession>
<dbReference type="InterPro" id="IPR006073">
    <property type="entry name" value="GTP-bd"/>
</dbReference>
<feature type="region of interest" description="Disordered" evidence="5">
    <location>
        <begin position="1"/>
        <end position="56"/>
    </location>
</feature>
<dbReference type="Gene3D" id="1.10.1580.10">
    <property type="match status" value="1"/>
</dbReference>
<feature type="compositionally biased region" description="Polar residues" evidence="5">
    <location>
        <begin position="568"/>
        <end position="578"/>
    </location>
</feature>
<keyword evidence="2" id="KW-0547">Nucleotide-binding</keyword>
<evidence type="ECO:0000256" key="1">
    <source>
        <dbReference type="ARBA" id="ARBA00004123"/>
    </source>
</evidence>
<feature type="region of interest" description="Disordered" evidence="5">
    <location>
        <begin position="484"/>
        <end position="632"/>
    </location>
</feature>
<feature type="region of interest" description="Disordered" evidence="5">
    <location>
        <begin position="74"/>
        <end position="101"/>
    </location>
</feature>
<feature type="compositionally biased region" description="Acidic residues" evidence="5">
    <location>
        <begin position="487"/>
        <end position="538"/>
    </location>
</feature>
<evidence type="ECO:0000256" key="2">
    <source>
        <dbReference type="ARBA" id="ARBA00022741"/>
    </source>
</evidence>
<evidence type="ECO:0000259" key="7">
    <source>
        <dbReference type="Pfam" id="PF08701"/>
    </source>
</evidence>
<dbReference type="GO" id="GO:0005525">
    <property type="term" value="F:GTP binding"/>
    <property type="evidence" value="ECO:0007669"/>
    <property type="project" value="UniProtKB-KW"/>
</dbReference>
<dbReference type="Pfam" id="PF08701">
    <property type="entry name" value="GN3L_Grn1"/>
    <property type="match status" value="1"/>
</dbReference>
<gene>
    <name evidence="8" type="ORF">QCA50_002929</name>
</gene>
<protein>
    <submittedName>
        <fullName evidence="8">Uncharacterized protein</fullName>
    </submittedName>
</protein>
<sequence>MPRIRKKTSNRGTTHQRQRIQHKVAETRKKRKKSDKKNPQRKSTKPKDLGIPNNFPYRDQILAEVAEQRRLAVEEKQKRKEARKQKASAEEEPEEDDAGDIGVSTLVGSSKVKPATVASKAAVFDEEDEAPVLMNPDLPTLEAVIEKSDVVIEILDARDPLAYRSSHLEELVKSKTKKLLLVLNKIDTCPRESIESWVRALSKEYPVFLFRSASAFLPENESVDPKGKGKKRADDAQGVAVLFEYLESLVKDLTEERPLNVAVLGWTNVGKSSFVSSLTRKVSLPIYKLTPTLGDGPTTTSYPQEVTLTLKDREVNLIDTPGFSWRRAPEEAEEEVERYRTQDILVRSKGHIERLKDPQPVVHNIVSRAGREDLMLFYNIPAFAEGDVNAFLSGVARANSLIKKGGVLDLTGASKIVLRDWRTGKFPRFTLPSPALLENSPAVSESNEKILATLKTRREIRNATGVVKLKSGEIERREVELEKTWIDDESSDDEDEEVDELEEDGMEVDEDDEDEDDEDEDEDVEMDDEDEEDEENEEEPPHVGKRKRGQSSKPAPLPKKKVAFSAKNVPSSKPSAPTKSILKASEKPKLPAKSKSKSKPTPQPAASVSKVANGKASRGKEEDGAYDFGKFF</sequence>
<dbReference type="InterPro" id="IPR023179">
    <property type="entry name" value="GTP-bd_ortho_bundle_sf"/>
</dbReference>
<dbReference type="InterPro" id="IPR050755">
    <property type="entry name" value="TRAFAC_YlqF/YawG_RiboMat"/>
</dbReference>